<organism evidence="11">
    <name type="scientific">Aureimonas altamirensis</name>
    <dbReference type="NCBI Taxonomy" id="370622"/>
    <lineage>
        <taxon>Bacteria</taxon>
        <taxon>Pseudomonadati</taxon>
        <taxon>Pseudomonadota</taxon>
        <taxon>Alphaproteobacteria</taxon>
        <taxon>Hyphomicrobiales</taxon>
        <taxon>Aurantimonadaceae</taxon>
        <taxon>Aureimonas</taxon>
    </lineage>
</organism>
<dbReference type="GO" id="GO:0003723">
    <property type="term" value="F:RNA binding"/>
    <property type="evidence" value="ECO:0007669"/>
    <property type="project" value="UniProtKB-KW"/>
</dbReference>
<comment type="catalytic activity">
    <reaction evidence="5">
        <text>uridine(2604) in 23S rRNA = pseudouridine(2604) in 23S rRNA</text>
        <dbReference type="Rhea" id="RHEA:38875"/>
        <dbReference type="Rhea" id="RHEA-COMP:10093"/>
        <dbReference type="Rhea" id="RHEA-COMP:10094"/>
        <dbReference type="ChEBI" id="CHEBI:65314"/>
        <dbReference type="ChEBI" id="CHEBI:65315"/>
        <dbReference type="EC" id="5.4.99.21"/>
    </reaction>
</comment>
<proteinExistence type="inferred from homology"/>
<evidence type="ECO:0000259" key="9">
    <source>
        <dbReference type="Pfam" id="PF00849"/>
    </source>
</evidence>
<dbReference type="RefSeq" id="WP_060599865.1">
    <property type="nucleotide sequence ID" value="NZ_BBWQ01000001.1"/>
</dbReference>
<feature type="region of interest" description="Disordered" evidence="8">
    <location>
        <begin position="239"/>
        <end position="272"/>
    </location>
</feature>
<evidence type="ECO:0000256" key="3">
    <source>
        <dbReference type="ARBA" id="ARBA00023235"/>
    </source>
</evidence>
<reference evidence="11" key="1">
    <citation type="journal article" date="2015" name="Proc. Natl. Acad. Sci. U.S.A.">
        <title>Bacterial clade with the ribosomal RNA operon on a small plasmid rather than the chromosome.</title>
        <authorList>
            <person name="Anda M."/>
            <person name="Ohtsubo Y."/>
            <person name="Okubo T."/>
            <person name="Sugawara M."/>
            <person name="Nagata Y."/>
            <person name="Tsuda M."/>
            <person name="Minamisawa K."/>
            <person name="Mitsui H."/>
        </authorList>
    </citation>
    <scope>NUCLEOTIDE SEQUENCE</scope>
    <source>
        <strain evidence="11">DSM 21988</strain>
    </source>
</reference>
<dbReference type="Gene3D" id="3.30.70.580">
    <property type="entry name" value="Pseudouridine synthase I, catalytic domain, N-terminal subdomain"/>
    <property type="match status" value="1"/>
</dbReference>
<dbReference type="InterPro" id="IPR020103">
    <property type="entry name" value="PsdUridine_synth_cat_dom_sf"/>
</dbReference>
<feature type="region of interest" description="Disordered" evidence="8">
    <location>
        <begin position="1"/>
        <end position="22"/>
    </location>
</feature>
<accession>A0A0P0YW56</accession>
<comment type="catalytic activity">
    <reaction evidence="1">
        <text>a uridine in RNA = a pseudouridine in RNA</text>
        <dbReference type="Rhea" id="RHEA:48348"/>
        <dbReference type="Rhea" id="RHEA-COMP:12068"/>
        <dbReference type="Rhea" id="RHEA-COMP:12069"/>
        <dbReference type="ChEBI" id="CHEBI:65314"/>
        <dbReference type="ChEBI" id="CHEBI:65315"/>
    </reaction>
</comment>
<dbReference type="InterPro" id="IPR050343">
    <property type="entry name" value="RsuA_PseudoU_synthase"/>
</dbReference>
<evidence type="ECO:0000256" key="7">
    <source>
        <dbReference type="RuleBase" id="RU003887"/>
    </source>
</evidence>
<dbReference type="InterPro" id="IPR002942">
    <property type="entry name" value="S4_RNA-bd"/>
</dbReference>
<evidence type="ECO:0000256" key="8">
    <source>
        <dbReference type="SAM" id="MobiDB-lite"/>
    </source>
</evidence>
<dbReference type="PROSITE" id="PS01149">
    <property type="entry name" value="PSI_RSU"/>
    <property type="match status" value="1"/>
</dbReference>
<evidence type="ECO:0000256" key="5">
    <source>
        <dbReference type="ARBA" id="ARBA00036535"/>
    </source>
</evidence>
<dbReference type="Gene3D" id="3.30.70.1560">
    <property type="entry name" value="Alpha-L RNA-binding motif"/>
    <property type="match status" value="1"/>
</dbReference>
<dbReference type="NCBIfam" id="TIGR00093">
    <property type="entry name" value="pseudouridine synthase"/>
    <property type="match status" value="1"/>
</dbReference>
<dbReference type="Pfam" id="PF00849">
    <property type="entry name" value="PseudoU_synth_2"/>
    <property type="match status" value="1"/>
</dbReference>
<evidence type="ECO:0000256" key="2">
    <source>
        <dbReference type="ARBA" id="ARBA00008348"/>
    </source>
</evidence>
<dbReference type="AlphaFoldDB" id="A0A0P0YW56"/>
<name>A0A0P0YW56_9HYPH</name>
<dbReference type="Pfam" id="PF01479">
    <property type="entry name" value="S4"/>
    <property type="match status" value="1"/>
</dbReference>
<evidence type="ECO:0000256" key="6">
    <source>
        <dbReference type="PROSITE-ProRule" id="PRU00182"/>
    </source>
</evidence>
<dbReference type="InterPro" id="IPR006145">
    <property type="entry name" value="PsdUridine_synth_RsuA/RluA"/>
</dbReference>
<dbReference type="InterPro" id="IPR036986">
    <property type="entry name" value="S4_RNA-bd_sf"/>
</dbReference>
<evidence type="ECO:0000256" key="1">
    <source>
        <dbReference type="ARBA" id="ARBA00000073"/>
    </source>
</evidence>
<dbReference type="GO" id="GO:0000455">
    <property type="term" value="P:enzyme-directed rRNA pseudouridine synthesis"/>
    <property type="evidence" value="ECO:0007669"/>
    <property type="project" value="UniProtKB-ARBA"/>
</dbReference>
<dbReference type="SUPFAM" id="SSF55120">
    <property type="entry name" value="Pseudouridine synthase"/>
    <property type="match status" value="1"/>
</dbReference>
<keyword evidence="6" id="KW-0694">RNA-binding</keyword>
<sequence>MRKSDKPARSGASAHRPPKPGGVSLNRVFSKLGIASRGAADDFIRAGRVSVDGRIVQQPDMRIDMDRAKILLDGQPVAAQAPIYLMVNKPRGLVTTLSDPEGRDTIYRCLDGLGLPHVSPVGRLDKASEGLILMTNDTRFSQWLLDPGTGPEKTYHVQVDRLPDAGLCQRLSEGIVDKGELLRATGARLLRSGTRNAWLEIVLDEGRNRHIRRLLAALDMEVLRLVRVAIGPLALGDLPKGTARPLTPEELSTLTSGNSSHLPQEPAKRAFG</sequence>
<dbReference type="CDD" id="cd00165">
    <property type="entry name" value="S4"/>
    <property type="match status" value="1"/>
</dbReference>
<dbReference type="InterPro" id="IPR000748">
    <property type="entry name" value="PsdUridine_synth_RsuA/RluB/E/F"/>
</dbReference>
<comment type="similarity">
    <text evidence="2 7">Belongs to the pseudouridine synthase RsuA family.</text>
</comment>
<dbReference type="InterPro" id="IPR042092">
    <property type="entry name" value="PsdUridine_s_RsuA/RluB/E/F_cat"/>
</dbReference>
<dbReference type="EMBL" id="LC066370">
    <property type="protein sequence ID" value="BAT25589.1"/>
    <property type="molecule type" value="Genomic_DNA"/>
</dbReference>
<feature type="domain" description="RNA-binding S4" evidence="10">
    <location>
        <begin position="30"/>
        <end position="64"/>
    </location>
</feature>
<dbReference type="PANTHER" id="PTHR47683">
    <property type="entry name" value="PSEUDOURIDINE SYNTHASE FAMILY PROTEIN-RELATED"/>
    <property type="match status" value="1"/>
</dbReference>
<dbReference type="InterPro" id="IPR018496">
    <property type="entry name" value="PsdUridine_synth_RsuA/RluB_CS"/>
</dbReference>
<dbReference type="PANTHER" id="PTHR47683:SF2">
    <property type="entry name" value="RNA-BINDING S4 DOMAIN-CONTAINING PROTEIN"/>
    <property type="match status" value="1"/>
</dbReference>
<feature type="domain" description="Pseudouridine synthase RsuA/RluA-like" evidence="9">
    <location>
        <begin position="84"/>
        <end position="217"/>
    </location>
</feature>
<dbReference type="InterPro" id="IPR020094">
    <property type="entry name" value="TruA/RsuA/RluB/E/F_N"/>
</dbReference>
<protein>
    <recommendedName>
        <fullName evidence="7">Pseudouridine synthase</fullName>
        <ecNumber evidence="7">5.4.99.-</ecNumber>
    </recommendedName>
</protein>
<feature type="compositionally biased region" description="Polar residues" evidence="8">
    <location>
        <begin position="250"/>
        <end position="262"/>
    </location>
</feature>
<evidence type="ECO:0000256" key="4">
    <source>
        <dbReference type="ARBA" id="ARBA00036390"/>
    </source>
</evidence>
<evidence type="ECO:0000313" key="11">
    <source>
        <dbReference type="EMBL" id="BAT25589.1"/>
    </source>
</evidence>
<evidence type="ECO:0000259" key="10">
    <source>
        <dbReference type="Pfam" id="PF01479"/>
    </source>
</evidence>
<dbReference type="CDD" id="cd02870">
    <property type="entry name" value="PseudoU_synth_RsuA_like"/>
    <property type="match status" value="1"/>
</dbReference>
<dbReference type="SUPFAM" id="SSF55174">
    <property type="entry name" value="Alpha-L RNA-binding motif"/>
    <property type="match status" value="1"/>
</dbReference>
<dbReference type="GO" id="GO:0160138">
    <property type="term" value="F:23S rRNA pseudouridine(2604) synthase activity"/>
    <property type="evidence" value="ECO:0007669"/>
    <property type="project" value="UniProtKB-EC"/>
</dbReference>
<keyword evidence="3 7" id="KW-0413">Isomerase</keyword>
<comment type="catalytic activity">
    <reaction evidence="4">
        <text>uridine(35) in tRNA(Tyr) = pseudouridine(35) in tRNA(Tyr)</text>
        <dbReference type="Rhea" id="RHEA:60556"/>
        <dbReference type="Rhea" id="RHEA-COMP:15607"/>
        <dbReference type="Rhea" id="RHEA-COMP:15608"/>
        <dbReference type="ChEBI" id="CHEBI:65314"/>
        <dbReference type="ChEBI" id="CHEBI:65315"/>
    </reaction>
</comment>
<dbReference type="EC" id="5.4.99.-" evidence="7"/>
<dbReference type="Gene3D" id="3.10.290.10">
    <property type="entry name" value="RNA-binding S4 domain"/>
    <property type="match status" value="1"/>
</dbReference>
<dbReference type="PROSITE" id="PS50889">
    <property type="entry name" value="S4"/>
    <property type="match status" value="1"/>
</dbReference>